<keyword evidence="2" id="KW-1185">Reference proteome</keyword>
<gene>
    <name evidence="1" type="ORF">CYMTET_3234</name>
</gene>
<evidence type="ECO:0000313" key="2">
    <source>
        <dbReference type="Proteomes" id="UP001190700"/>
    </source>
</evidence>
<accession>A0AAE0H442</accession>
<comment type="caution">
    <text evidence="1">The sequence shown here is derived from an EMBL/GenBank/DDBJ whole genome shotgun (WGS) entry which is preliminary data.</text>
</comment>
<evidence type="ECO:0000313" key="1">
    <source>
        <dbReference type="EMBL" id="KAK3289335.1"/>
    </source>
</evidence>
<protein>
    <submittedName>
        <fullName evidence="1">Uncharacterized protein</fullName>
    </submittedName>
</protein>
<dbReference type="Proteomes" id="UP001190700">
    <property type="component" value="Unassembled WGS sequence"/>
</dbReference>
<sequence>MCIVTSDSEDLGASTGSEDYYYETAGDVIAKKQTPKANLVKCKPCKEEVEVDSEKTGYGPNNIASAIARVPELMDPLNECKCGRGCLRQFEYRPLMESLLEKGKLSGAEFKQKILAELTLSRRFKEKSTKLTIDMYGHLSVMDKTVCKDAYRRLHFIPLGTWNKWHAKVCGNEVYEDDKKGVKAPYNDPSNMNWAYFMEYADLEIYPLAERQPQNATLQCNPLRPADLYANYCIRRAGAYEVQLTQFRKYLREYLLTKQIFMRKRKDCAGKCTICEVLTKQRREVKIRQDLLDWKELNDKHQKDYRTERESYKKDELMVPTPLALPTHIVSTGRPTTTPCVLIFQ</sequence>
<reference evidence="1 2" key="1">
    <citation type="journal article" date="2015" name="Genome Biol. Evol.">
        <title>Comparative Genomics of a Bacterivorous Green Alga Reveals Evolutionary Causalities and Consequences of Phago-Mixotrophic Mode of Nutrition.</title>
        <authorList>
            <person name="Burns J.A."/>
            <person name="Paasch A."/>
            <person name="Narechania A."/>
            <person name="Kim E."/>
        </authorList>
    </citation>
    <scope>NUCLEOTIDE SEQUENCE [LARGE SCALE GENOMIC DNA]</scope>
    <source>
        <strain evidence="1 2">PLY_AMNH</strain>
    </source>
</reference>
<name>A0AAE0H442_9CHLO</name>
<dbReference type="EMBL" id="LGRX02000167">
    <property type="protein sequence ID" value="KAK3289335.1"/>
    <property type="molecule type" value="Genomic_DNA"/>
</dbReference>
<proteinExistence type="predicted"/>
<organism evidence="1 2">
    <name type="scientific">Cymbomonas tetramitiformis</name>
    <dbReference type="NCBI Taxonomy" id="36881"/>
    <lineage>
        <taxon>Eukaryota</taxon>
        <taxon>Viridiplantae</taxon>
        <taxon>Chlorophyta</taxon>
        <taxon>Pyramimonadophyceae</taxon>
        <taxon>Pyramimonadales</taxon>
        <taxon>Pyramimonadaceae</taxon>
        <taxon>Cymbomonas</taxon>
    </lineage>
</organism>
<dbReference type="AlphaFoldDB" id="A0AAE0H442"/>